<dbReference type="EMBL" id="BPLR01017285">
    <property type="protein sequence ID" value="GIY90061.1"/>
    <property type="molecule type" value="Genomic_DNA"/>
</dbReference>
<evidence type="ECO:0000313" key="3">
    <source>
        <dbReference type="Proteomes" id="UP001054945"/>
    </source>
</evidence>
<keyword evidence="1" id="KW-0732">Signal</keyword>
<evidence type="ECO:0008006" key="4">
    <source>
        <dbReference type="Google" id="ProtNLM"/>
    </source>
</evidence>
<comment type="caution">
    <text evidence="2">The sequence shown here is derived from an EMBL/GenBank/DDBJ whole genome shotgun (WGS) entry which is preliminary data.</text>
</comment>
<reference evidence="2 3" key="1">
    <citation type="submission" date="2021-06" db="EMBL/GenBank/DDBJ databases">
        <title>Caerostris extrusa draft genome.</title>
        <authorList>
            <person name="Kono N."/>
            <person name="Arakawa K."/>
        </authorList>
    </citation>
    <scope>NUCLEOTIDE SEQUENCE [LARGE SCALE GENOMIC DNA]</scope>
</reference>
<keyword evidence="3" id="KW-1185">Reference proteome</keyword>
<accession>A0AAV4X7Z1</accession>
<protein>
    <recommendedName>
        <fullName evidence="4">Secreted protein</fullName>
    </recommendedName>
</protein>
<sequence length="123" mass="13819">MLPKIAKNFLGVICIIFNVSAEVNDCTNSKPDLPDKTFKSWEFFFHVGMATSSAFMLGHPFHPDCGDSIGLVFPSRRGKRSVLQKTVSNCLPIRLSARCREVLLTETQTILEIKEEIFIPPSF</sequence>
<feature type="chain" id="PRO_5043562599" description="Secreted protein" evidence="1">
    <location>
        <begin position="22"/>
        <end position="123"/>
    </location>
</feature>
<organism evidence="2 3">
    <name type="scientific">Caerostris extrusa</name>
    <name type="common">Bark spider</name>
    <name type="synonym">Caerostris bankana</name>
    <dbReference type="NCBI Taxonomy" id="172846"/>
    <lineage>
        <taxon>Eukaryota</taxon>
        <taxon>Metazoa</taxon>
        <taxon>Ecdysozoa</taxon>
        <taxon>Arthropoda</taxon>
        <taxon>Chelicerata</taxon>
        <taxon>Arachnida</taxon>
        <taxon>Araneae</taxon>
        <taxon>Araneomorphae</taxon>
        <taxon>Entelegynae</taxon>
        <taxon>Araneoidea</taxon>
        <taxon>Araneidae</taxon>
        <taxon>Caerostris</taxon>
    </lineage>
</organism>
<dbReference type="Proteomes" id="UP001054945">
    <property type="component" value="Unassembled WGS sequence"/>
</dbReference>
<evidence type="ECO:0000256" key="1">
    <source>
        <dbReference type="SAM" id="SignalP"/>
    </source>
</evidence>
<evidence type="ECO:0000313" key="2">
    <source>
        <dbReference type="EMBL" id="GIY90061.1"/>
    </source>
</evidence>
<name>A0AAV4X7Z1_CAEEX</name>
<gene>
    <name evidence="2" type="ORF">CEXT_477461</name>
</gene>
<proteinExistence type="predicted"/>
<dbReference type="AlphaFoldDB" id="A0AAV4X7Z1"/>
<feature type="signal peptide" evidence="1">
    <location>
        <begin position="1"/>
        <end position="21"/>
    </location>
</feature>